<dbReference type="AlphaFoldDB" id="A0A511Z0R0"/>
<proteinExistence type="predicted"/>
<reference evidence="1 2" key="1">
    <citation type="submission" date="2019-07" db="EMBL/GenBank/DDBJ databases">
        <title>Whole genome shotgun sequence of Actinotalea fermentans NBRC 105374.</title>
        <authorList>
            <person name="Hosoyama A."/>
            <person name="Uohara A."/>
            <person name="Ohji S."/>
            <person name="Ichikawa N."/>
        </authorList>
    </citation>
    <scope>NUCLEOTIDE SEQUENCE [LARGE SCALE GENOMIC DNA]</scope>
    <source>
        <strain evidence="1 2">NBRC 105374</strain>
    </source>
</reference>
<name>A0A511Z0R0_9CELL</name>
<organism evidence="1 2">
    <name type="scientific">Actinotalea fermentans</name>
    <dbReference type="NCBI Taxonomy" id="43671"/>
    <lineage>
        <taxon>Bacteria</taxon>
        <taxon>Bacillati</taxon>
        <taxon>Actinomycetota</taxon>
        <taxon>Actinomycetes</taxon>
        <taxon>Micrococcales</taxon>
        <taxon>Cellulomonadaceae</taxon>
        <taxon>Actinotalea</taxon>
    </lineage>
</organism>
<dbReference type="EMBL" id="BJYK01000009">
    <property type="protein sequence ID" value="GEN81023.1"/>
    <property type="molecule type" value="Genomic_DNA"/>
</dbReference>
<sequence>MAVAQVRERRTARGHDARAARRALRAEKAQLLRWRRLLRARLDLAVAAYAPPDTLGAMSWDILPEAQMALPHPQELLDAVRAAGESDQVALMQRLRLLDKQLAEYEAHVDAALEASTQRILGAFAAGQGEDDDAR</sequence>
<accession>A0A511Z0R0</accession>
<keyword evidence="2" id="KW-1185">Reference proteome</keyword>
<dbReference type="Proteomes" id="UP000321484">
    <property type="component" value="Unassembled WGS sequence"/>
</dbReference>
<comment type="caution">
    <text evidence="1">The sequence shown here is derived from an EMBL/GenBank/DDBJ whole genome shotgun (WGS) entry which is preliminary data.</text>
</comment>
<protein>
    <submittedName>
        <fullName evidence="1">Uncharacterized protein</fullName>
    </submittedName>
</protein>
<evidence type="ECO:0000313" key="1">
    <source>
        <dbReference type="EMBL" id="GEN81023.1"/>
    </source>
</evidence>
<evidence type="ECO:0000313" key="2">
    <source>
        <dbReference type="Proteomes" id="UP000321484"/>
    </source>
</evidence>
<gene>
    <name evidence="1" type="ORF">AFE02nite_27570</name>
</gene>